<accession>A0A7J9K1A9</accession>
<proteinExistence type="predicted"/>
<keyword evidence="2" id="KW-1185">Reference proteome</keyword>
<dbReference type="EMBL" id="JABFAE010000011">
    <property type="protein sequence ID" value="MBA0840214.1"/>
    <property type="molecule type" value="Genomic_DNA"/>
</dbReference>
<evidence type="ECO:0000313" key="1">
    <source>
        <dbReference type="EMBL" id="MBA0840214.1"/>
    </source>
</evidence>
<dbReference type="Proteomes" id="UP000593575">
    <property type="component" value="Unassembled WGS sequence"/>
</dbReference>
<protein>
    <submittedName>
        <fullName evidence="1">Uncharacterized protein</fullName>
    </submittedName>
</protein>
<name>A0A7J9K1A9_9ROSI</name>
<feature type="non-terminal residue" evidence="1">
    <location>
        <position position="19"/>
    </location>
</feature>
<organism evidence="1 2">
    <name type="scientific">Gossypium armourianum</name>
    <dbReference type="NCBI Taxonomy" id="34283"/>
    <lineage>
        <taxon>Eukaryota</taxon>
        <taxon>Viridiplantae</taxon>
        <taxon>Streptophyta</taxon>
        <taxon>Embryophyta</taxon>
        <taxon>Tracheophyta</taxon>
        <taxon>Spermatophyta</taxon>
        <taxon>Magnoliopsida</taxon>
        <taxon>eudicotyledons</taxon>
        <taxon>Gunneridae</taxon>
        <taxon>Pentapetalae</taxon>
        <taxon>rosids</taxon>
        <taxon>malvids</taxon>
        <taxon>Malvales</taxon>
        <taxon>Malvaceae</taxon>
        <taxon>Malvoideae</taxon>
        <taxon>Gossypium</taxon>
    </lineage>
</organism>
<dbReference type="AlphaFoldDB" id="A0A7J9K1A9"/>
<reference evidence="1 2" key="1">
    <citation type="journal article" date="2019" name="Genome Biol. Evol.">
        <title>Insights into the evolution of the New World diploid cottons (Gossypium, subgenus Houzingenia) based on genome sequencing.</title>
        <authorList>
            <person name="Grover C.E."/>
            <person name="Arick M.A. 2nd"/>
            <person name="Thrash A."/>
            <person name="Conover J.L."/>
            <person name="Sanders W.S."/>
            <person name="Peterson D.G."/>
            <person name="Frelichowski J.E."/>
            <person name="Scheffler J.A."/>
            <person name="Scheffler B.E."/>
            <person name="Wendel J.F."/>
        </authorList>
    </citation>
    <scope>NUCLEOTIDE SEQUENCE [LARGE SCALE GENOMIC DNA]</scope>
    <source>
        <strain evidence="1">6</strain>
        <tissue evidence="1">Leaf</tissue>
    </source>
</reference>
<evidence type="ECO:0000313" key="2">
    <source>
        <dbReference type="Proteomes" id="UP000593575"/>
    </source>
</evidence>
<sequence length="19" mass="2260">MTSSSSLITLEQHQYQHLR</sequence>
<comment type="caution">
    <text evidence="1">The sequence shown here is derived from an EMBL/GenBank/DDBJ whole genome shotgun (WGS) entry which is preliminary data.</text>
</comment>
<gene>
    <name evidence="1" type="ORF">Goarm_002814</name>
</gene>